<dbReference type="Pfam" id="PF00005">
    <property type="entry name" value="ABC_tran"/>
    <property type="match status" value="1"/>
</dbReference>
<dbReference type="PROSITE" id="PS50893">
    <property type="entry name" value="ABC_TRANSPORTER_2"/>
    <property type="match status" value="1"/>
</dbReference>
<evidence type="ECO:0000256" key="1">
    <source>
        <dbReference type="ARBA" id="ARBA00004651"/>
    </source>
</evidence>
<dbReference type="InterPro" id="IPR027417">
    <property type="entry name" value="P-loop_NTPase"/>
</dbReference>
<dbReference type="InterPro" id="IPR003439">
    <property type="entry name" value="ABC_transporter-like_ATP-bd"/>
</dbReference>
<dbReference type="RefSeq" id="WP_344245083.1">
    <property type="nucleotide sequence ID" value="NZ_BAAAHH010000035.1"/>
</dbReference>
<evidence type="ECO:0000256" key="4">
    <source>
        <dbReference type="ARBA" id="ARBA00022840"/>
    </source>
</evidence>
<feature type="domain" description="ABC transporter" evidence="8">
    <location>
        <begin position="284"/>
        <end position="517"/>
    </location>
</feature>
<evidence type="ECO:0000256" key="6">
    <source>
        <dbReference type="ARBA" id="ARBA00023136"/>
    </source>
</evidence>
<evidence type="ECO:0000313" key="10">
    <source>
        <dbReference type="EMBL" id="GAA0964801.1"/>
    </source>
</evidence>
<accession>A0ABP4CBH7</accession>
<keyword evidence="4 10" id="KW-0067">ATP-binding</keyword>
<feature type="transmembrane region" description="Helical" evidence="7">
    <location>
        <begin position="138"/>
        <end position="155"/>
    </location>
</feature>
<sequence>MRWRLAFFAVAGASLQLALPAVLGAAFDRTLAGDPGLLPVCALLVAAAVACDGLETWAAGATGAMTSARLRERVVRRVLAAGPALLWRFPAGELATRAGLNAEDAGQAPQARIAVLASLVPTAGGLAALVLIDPRLALVLVAALVLIGLVLRAFYRDSGVLAERYQRTQGELASRLIDALAGARTIAAAAAADTETARVLAPLPLLRAHGMRLWRANARAGVQAGLVVPLLEVAVLAAGGLRLAAGELSVGDLYAAVRYAVLGAGLSSALGQIGALARSRAARARIQEVLDQAPPPHGDRELPDGPGALELDGLALPGGALVAVVGRSGSGKSRLAASVAGLAPPAFPVLLDGVPVPDLSRAALRRAVSVAFDRPVLVGATLGEAITLGGPRADPVPAAMAAEADVFLRALPRGYATPPERAPLSGGERQRVGLARALARPCRVLVLDDAASSLDPLTRNRVMAAVAALPATRLVVTHRAATAASADLVLWLEDGRIRGRGAHADLWRDPGYRKVFQ</sequence>
<dbReference type="InterPro" id="IPR039421">
    <property type="entry name" value="Type_1_exporter"/>
</dbReference>
<protein>
    <submittedName>
        <fullName evidence="10">ABC transporter ATP-binding protein</fullName>
    </submittedName>
</protein>
<dbReference type="SUPFAM" id="SSF90123">
    <property type="entry name" value="ABC transporter transmembrane region"/>
    <property type="match status" value="1"/>
</dbReference>
<dbReference type="GO" id="GO:0005524">
    <property type="term" value="F:ATP binding"/>
    <property type="evidence" value="ECO:0007669"/>
    <property type="project" value="UniProtKB-KW"/>
</dbReference>
<comment type="subcellular location">
    <subcellularLocation>
        <location evidence="1">Cell membrane</location>
        <topology evidence="1">Multi-pass membrane protein</topology>
    </subcellularLocation>
</comment>
<dbReference type="EMBL" id="BAAAHH010000035">
    <property type="protein sequence ID" value="GAA0964801.1"/>
    <property type="molecule type" value="Genomic_DNA"/>
</dbReference>
<comment type="caution">
    <text evidence="10">The sequence shown here is derived from an EMBL/GenBank/DDBJ whole genome shotgun (WGS) entry which is preliminary data.</text>
</comment>
<dbReference type="InterPro" id="IPR003593">
    <property type="entry name" value="AAA+_ATPase"/>
</dbReference>
<feature type="domain" description="ABC transmembrane type-1" evidence="9">
    <location>
        <begin position="5"/>
        <end position="279"/>
    </location>
</feature>
<dbReference type="InterPro" id="IPR011527">
    <property type="entry name" value="ABC1_TM_dom"/>
</dbReference>
<dbReference type="PROSITE" id="PS00211">
    <property type="entry name" value="ABC_TRANSPORTER_1"/>
    <property type="match status" value="1"/>
</dbReference>
<evidence type="ECO:0000259" key="8">
    <source>
        <dbReference type="PROSITE" id="PS50893"/>
    </source>
</evidence>
<dbReference type="Gene3D" id="3.40.50.300">
    <property type="entry name" value="P-loop containing nucleotide triphosphate hydrolases"/>
    <property type="match status" value="1"/>
</dbReference>
<dbReference type="Gene3D" id="1.20.1560.10">
    <property type="entry name" value="ABC transporter type 1, transmembrane domain"/>
    <property type="match status" value="1"/>
</dbReference>
<evidence type="ECO:0000256" key="5">
    <source>
        <dbReference type="ARBA" id="ARBA00022989"/>
    </source>
</evidence>
<evidence type="ECO:0000313" key="11">
    <source>
        <dbReference type="Proteomes" id="UP001500665"/>
    </source>
</evidence>
<feature type="transmembrane region" description="Helical" evidence="7">
    <location>
        <begin position="113"/>
        <end position="132"/>
    </location>
</feature>
<feature type="transmembrane region" description="Helical" evidence="7">
    <location>
        <begin position="36"/>
        <end position="61"/>
    </location>
</feature>
<evidence type="ECO:0000256" key="3">
    <source>
        <dbReference type="ARBA" id="ARBA00022741"/>
    </source>
</evidence>
<organism evidence="10 11">
    <name type="scientific">Actinocorallia libanotica</name>
    <dbReference type="NCBI Taxonomy" id="46162"/>
    <lineage>
        <taxon>Bacteria</taxon>
        <taxon>Bacillati</taxon>
        <taxon>Actinomycetota</taxon>
        <taxon>Actinomycetes</taxon>
        <taxon>Streptosporangiales</taxon>
        <taxon>Thermomonosporaceae</taxon>
        <taxon>Actinocorallia</taxon>
    </lineage>
</organism>
<dbReference type="Proteomes" id="UP001500665">
    <property type="component" value="Unassembled WGS sequence"/>
</dbReference>
<dbReference type="SMART" id="SM00382">
    <property type="entry name" value="AAA"/>
    <property type="match status" value="1"/>
</dbReference>
<keyword evidence="11" id="KW-1185">Reference proteome</keyword>
<evidence type="ECO:0000259" key="9">
    <source>
        <dbReference type="PROSITE" id="PS50929"/>
    </source>
</evidence>
<dbReference type="SUPFAM" id="SSF52540">
    <property type="entry name" value="P-loop containing nucleoside triphosphate hydrolases"/>
    <property type="match status" value="1"/>
</dbReference>
<reference evidence="11" key="1">
    <citation type="journal article" date="2019" name="Int. J. Syst. Evol. Microbiol.">
        <title>The Global Catalogue of Microorganisms (GCM) 10K type strain sequencing project: providing services to taxonomists for standard genome sequencing and annotation.</title>
        <authorList>
            <consortium name="The Broad Institute Genomics Platform"/>
            <consortium name="The Broad Institute Genome Sequencing Center for Infectious Disease"/>
            <person name="Wu L."/>
            <person name="Ma J."/>
        </authorList>
    </citation>
    <scope>NUCLEOTIDE SEQUENCE [LARGE SCALE GENOMIC DNA]</scope>
    <source>
        <strain evidence="11">JCM 10696</strain>
    </source>
</reference>
<keyword evidence="6 7" id="KW-0472">Membrane</keyword>
<evidence type="ECO:0000256" key="2">
    <source>
        <dbReference type="ARBA" id="ARBA00022692"/>
    </source>
</evidence>
<keyword evidence="3" id="KW-0547">Nucleotide-binding</keyword>
<evidence type="ECO:0000256" key="7">
    <source>
        <dbReference type="SAM" id="Phobius"/>
    </source>
</evidence>
<keyword evidence="2 7" id="KW-0812">Transmembrane</keyword>
<gene>
    <name evidence="10" type="ORF">GCM10009550_63570</name>
</gene>
<dbReference type="PANTHER" id="PTHR43394:SF1">
    <property type="entry name" value="ATP-BINDING CASSETTE SUB-FAMILY B MEMBER 10, MITOCHONDRIAL"/>
    <property type="match status" value="1"/>
</dbReference>
<dbReference type="InterPro" id="IPR017871">
    <property type="entry name" value="ABC_transporter-like_CS"/>
</dbReference>
<feature type="transmembrane region" description="Helical" evidence="7">
    <location>
        <begin position="256"/>
        <end position="277"/>
    </location>
</feature>
<dbReference type="CDD" id="cd03228">
    <property type="entry name" value="ABCC_MRP_Like"/>
    <property type="match status" value="1"/>
</dbReference>
<proteinExistence type="predicted"/>
<feature type="transmembrane region" description="Helical" evidence="7">
    <location>
        <begin position="220"/>
        <end position="244"/>
    </location>
</feature>
<dbReference type="InterPro" id="IPR036640">
    <property type="entry name" value="ABC1_TM_sf"/>
</dbReference>
<name>A0ABP4CBH7_9ACTN</name>
<dbReference type="Pfam" id="PF00664">
    <property type="entry name" value="ABC_membrane"/>
    <property type="match status" value="1"/>
</dbReference>
<dbReference type="PANTHER" id="PTHR43394">
    <property type="entry name" value="ATP-DEPENDENT PERMEASE MDL1, MITOCHONDRIAL"/>
    <property type="match status" value="1"/>
</dbReference>
<keyword evidence="5 7" id="KW-1133">Transmembrane helix</keyword>
<dbReference type="PROSITE" id="PS50929">
    <property type="entry name" value="ABC_TM1F"/>
    <property type="match status" value="1"/>
</dbReference>